<feature type="compositionally biased region" description="Polar residues" evidence="1">
    <location>
        <begin position="91"/>
        <end position="114"/>
    </location>
</feature>
<dbReference type="AlphaFoldDB" id="A0A8J3N4G7"/>
<dbReference type="Pfam" id="PF14332">
    <property type="entry name" value="DUF4388"/>
    <property type="match status" value="1"/>
</dbReference>
<organism evidence="3 4">
    <name type="scientific">Reticulibacter mediterranei</name>
    <dbReference type="NCBI Taxonomy" id="2778369"/>
    <lineage>
        <taxon>Bacteria</taxon>
        <taxon>Bacillati</taxon>
        <taxon>Chloroflexota</taxon>
        <taxon>Ktedonobacteria</taxon>
        <taxon>Ktedonobacterales</taxon>
        <taxon>Reticulibacteraceae</taxon>
        <taxon>Reticulibacter</taxon>
    </lineage>
</organism>
<protein>
    <recommendedName>
        <fullName evidence="2">PatA-like N-terminal domain-containing protein</fullName>
    </recommendedName>
</protein>
<name>A0A8J3N4G7_9CHLR</name>
<feature type="compositionally biased region" description="Low complexity" evidence="1">
    <location>
        <begin position="81"/>
        <end position="90"/>
    </location>
</feature>
<reference evidence="3" key="1">
    <citation type="submission" date="2020-10" db="EMBL/GenBank/DDBJ databases">
        <title>Taxonomic study of unclassified bacteria belonging to the class Ktedonobacteria.</title>
        <authorList>
            <person name="Yabe S."/>
            <person name="Wang C.M."/>
            <person name="Zheng Y."/>
            <person name="Sakai Y."/>
            <person name="Cavaletti L."/>
            <person name="Monciardini P."/>
            <person name="Donadio S."/>
        </authorList>
    </citation>
    <scope>NUCLEOTIDE SEQUENCE</scope>
    <source>
        <strain evidence="3">ID150040</strain>
    </source>
</reference>
<dbReference type="InterPro" id="IPR025497">
    <property type="entry name" value="PatA-like_N"/>
</dbReference>
<evidence type="ECO:0000256" key="1">
    <source>
        <dbReference type="SAM" id="MobiDB-lite"/>
    </source>
</evidence>
<accession>A0A8J3N4G7</accession>
<evidence type="ECO:0000259" key="2">
    <source>
        <dbReference type="Pfam" id="PF14332"/>
    </source>
</evidence>
<feature type="region of interest" description="Disordered" evidence="1">
    <location>
        <begin position="81"/>
        <end position="117"/>
    </location>
</feature>
<keyword evidence="4" id="KW-1185">Reference proteome</keyword>
<dbReference type="Proteomes" id="UP000597444">
    <property type="component" value="Unassembled WGS sequence"/>
</dbReference>
<evidence type="ECO:0000313" key="4">
    <source>
        <dbReference type="Proteomes" id="UP000597444"/>
    </source>
</evidence>
<feature type="domain" description="PatA-like N-terminal" evidence="2">
    <location>
        <begin position="5"/>
        <end position="76"/>
    </location>
</feature>
<dbReference type="EMBL" id="BNJK01000001">
    <property type="protein sequence ID" value="GHO95320.1"/>
    <property type="molecule type" value="Genomic_DNA"/>
</dbReference>
<evidence type="ECO:0000313" key="3">
    <source>
        <dbReference type="EMBL" id="GHO95320.1"/>
    </source>
</evidence>
<sequence length="192" mass="21051">MTDNLADIIHIIHIGCKSGTLTVERGEGRTLEEGFITFSGGRAVEAKVGQQSGLAAFNYLNMWQACRFSFINHEGQQTSSTFPFTSSQTSYPGNNGAASGQYSGGPASTHTTGGLHSYGAAEGRPLFPFRTQLGDAALQYPENIQLPRMQRRLLLLINGQRNIHELARLMVRNLNEVQILLNDLERSGLIQQ</sequence>
<comment type="caution">
    <text evidence="3">The sequence shown here is derived from an EMBL/GenBank/DDBJ whole genome shotgun (WGS) entry which is preliminary data.</text>
</comment>
<gene>
    <name evidence="3" type="ORF">KSF_053680</name>
</gene>
<proteinExistence type="predicted"/>